<gene>
    <name evidence="1" type="ORF">METZ01_LOCUS387706</name>
</gene>
<protein>
    <submittedName>
        <fullName evidence="1">Uncharacterized protein</fullName>
    </submittedName>
</protein>
<dbReference type="InterPro" id="IPR011047">
    <property type="entry name" value="Quinoprotein_ADH-like_sf"/>
</dbReference>
<dbReference type="SUPFAM" id="SSF50998">
    <property type="entry name" value="Quinoprotein alcohol dehydrogenase-like"/>
    <property type="match status" value="1"/>
</dbReference>
<dbReference type="EMBL" id="UINC01144996">
    <property type="protein sequence ID" value="SVD34852.1"/>
    <property type="molecule type" value="Genomic_DNA"/>
</dbReference>
<proteinExistence type="predicted"/>
<accession>A0A382UL04</accession>
<dbReference type="Gene3D" id="2.130.10.10">
    <property type="entry name" value="YVTN repeat-like/Quinoprotein amine dehydrogenase"/>
    <property type="match status" value="1"/>
</dbReference>
<dbReference type="AlphaFoldDB" id="A0A382UL04"/>
<sequence>RTEITAIDLSANTEIWSKVYPGIGYRPAIDGKYFILSSSSFIGPQATIFVHNLLNSTLIFSKEFTRSYNEELVMVSTIDFHKEKESSFLDHIIINVRRNDYYQISLLDLNNKSIVWVKTIQLQAVAEGDPRIYAINDNNENYFLHQKGLNYYLYNAKTGDRVWEKTLDDDTDRMLVHNNKLIYYSTEHTLISVQDPINNKIIGALELEAPSINAFGSGDNVILQSSVGFVSIKTHKPFLRSIYNWKFSIDDDSIPSGGNIFILGEKIFAFTKSGDLYCVSIKTGKIINVNKL</sequence>
<feature type="non-terminal residue" evidence="1">
    <location>
        <position position="292"/>
    </location>
</feature>
<name>A0A382UL04_9ZZZZ</name>
<feature type="non-terminal residue" evidence="1">
    <location>
        <position position="1"/>
    </location>
</feature>
<evidence type="ECO:0000313" key="1">
    <source>
        <dbReference type="EMBL" id="SVD34852.1"/>
    </source>
</evidence>
<organism evidence="1">
    <name type="scientific">marine metagenome</name>
    <dbReference type="NCBI Taxonomy" id="408172"/>
    <lineage>
        <taxon>unclassified sequences</taxon>
        <taxon>metagenomes</taxon>
        <taxon>ecological metagenomes</taxon>
    </lineage>
</organism>
<reference evidence="1" key="1">
    <citation type="submission" date="2018-05" db="EMBL/GenBank/DDBJ databases">
        <authorList>
            <person name="Lanie J.A."/>
            <person name="Ng W.-L."/>
            <person name="Kazmierczak K.M."/>
            <person name="Andrzejewski T.M."/>
            <person name="Davidsen T.M."/>
            <person name="Wayne K.J."/>
            <person name="Tettelin H."/>
            <person name="Glass J.I."/>
            <person name="Rusch D."/>
            <person name="Podicherti R."/>
            <person name="Tsui H.-C.T."/>
            <person name="Winkler M.E."/>
        </authorList>
    </citation>
    <scope>NUCLEOTIDE SEQUENCE</scope>
</reference>
<dbReference type="InterPro" id="IPR015943">
    <property type="entry name" value="WD40/YVTN_repeat-like_dom_sf"/>
</dbReference>